<evidence type="ECO:0000256" key="3">
    <source>
        <dbReference type="ARBA" id="ARBA00022475"/>
    </source>
</evidence>
<evidence type="ECO:0000256" key="8">
    <source>
        <dbReference type="ARBA" id="ARBA00023136"/>
    </source>
</evidence>
<sequence>MFTFVFILALAVAVLASAIIAQVVRGVSMPLIQIAIGAALALVGLTSMNFTVNSELFLVLFIAPLLYLEAQNVDKVALWTNRVTVTSLAIGLVLVVVLMVGFSLHFLEPSIPLSAAFALGAALGPTDAVAVTSLGKSATLRNDQRILLSGECLINDASGVVSFQFATAALVTGTFSLIDATTTFFVSFFGGIILGLLLQVLFSYVNARVRDFGLEDTMFHVMYAVITPFAIFLIAEELGVSGILAVVAAGLIHSFLDRRMSPEDARQKIISSSVWQVLSFSLNGIVFVLLGMQLPNAMSDTLLESTQMTDVRLAATAVFLALLTVVVRMFWFVGIDLVGKRRRARNREDAEQRLSKWRKNRPRPHRAKRPVGPSSTGTIELSGRIMKVSSRPSADPQQPAPETPEATWADKTHALQTLDAEPTGAATMPMAATSTPEELDDRRAKRAEWLNIFREALAMSLAGPKGAISLSIMFTMPYFAHDVYFQQRELLIFIASIIIVITLLLANFVLPLLLPKAEVEPTMSDDEASVDVLRAVVEDLTGIQTKGNRRAVQAVIHQYNDRIDRFKQQSDVLETGDDTELRLKVYTWQEEYVVAAMAYDGFPKVAGYTLLRRIGRARTLISHDRGIRKLVLAIRQNASFAVHAVKRIIQDREPFQNAFEDERLVRELQIEAMQASIEKLRELLSDDEVPSEHAARLIVELQRNVRRLRRIDRDSVSVADAYQVVDKITEIRKQGLRFELEHIQSMYEEERITRATAMRMRQNVHLMEIDLEDRV</sequence>
<feature type="domain" description="Cation/H+ exchanger transmembrane" evidence="12">
    <location>
        <begin position="11"/>
        <end position="334"/>
    </location>
</feature>
<dbReference type="HOGENOM" id="CLU_005912_6_2_11"/>
<evidence type="ECO:0000256" key="5">
    <source>
        <dbReference type="ARBA" id="ARBA00022989"/>
    </source>
</evidence>
<feature type="transmembrane region" description="Helical" evidence="11">
    <location>
        <begin position="83"/>
        <end position="107"/>
    </location>
</feature>
<dbReference type="GO" id="GO:0015386">
    <property type="term" value="F:potassium:proton antiporter activity"/>
    <property type="evidence" value="ECO:0007669"/>
    <property type="project" value="TreeGrafter"/>
</dbReference>
<keyword evidence="6" id="KW-0915">Sodium</keyword>
<gene>
    <name evidence="13" type="ordered locus">Shel_11700</name>
</gene>
<evidence type="ECO:0000256" key="6">
    <source>
        <dbReference type="ARBA" id="ARBA00023053"/>
    </source>
</evidence>
<dbReference type="EMBL" id="CP001684">
    <property type="protein sequence ID" value="ACV22203.1"/>
    <property type="molecule type" value="Genomic_DNA"/>
</dbReference>
<dbReference type="PANTHER" id="PTHR10110">
    <property type="entry name" value="SODIUM/HYDROGEN EXCHANGER"/>
    <property type="match status" value="1"/>
</dbReference>
<feature type="region of interest" description="Disordered" evidence="10">
    <location>
        <begin position="421"/>
        <end position="440"/>
    </location>
</feature>
<dbReference type="GO" id="GO:0005886">
    <property type="term" value="C:plasma membrane"/>
    <property type="evidence" value="ECO:0007669"/>
    <property type="project" value="UniProtKB-SubCell"/>
</dbReference>
<evidence type="ECO:0000256" key="2">
    <source>
        <dbReference type="ARBA" id="ARBA00022448"/>
    </source>
</evidence>
<evidence type="ECO:0000313" key="14">
    <source>
        <dbReference type="Proteomes" id="UP000002026"/>
    </source>
</evidence>
<reference evidence="13 14" key="1">
    <citation type="journal article" date="2009" name="Stand. Genomic Sci.">
        <title>Complete genome sequence of Slackia heliotrinireducens type strain (RHS 1).</title>
        <authorList>
            <person name="Pukall R."/>
            <person name="Lapidus A."/>
            <person name="Nolan M."/>
            <person name="Copeland A."/>
            <person name="Glavina Del Rio T."/>
            <person name="Lucas S."/>
            <person name="Chen F."/>
            <person name="Tice H."/>
            <person name="Cheng J.F."/>
            <person name="Chertkov O."/>
            <person name="Bruce D."/>
            <person name="Goodwin L."/>
            <person name="Kuske C."/>
            <person name="Brettin T."/>
            <person name="Detter J.C."/>
            <person name="Han C."/>
            <person name="Pitluck S."/>
            <person name="Pati A."/>
            <person name="Mavrommatis K."/>
            <person name="Ivanova N."/>
            <person name="Ovchinnikova G."/>
            <person name="Chen A."/>
            <person name="Palaniappan K."/>
            <person name="Schneider S."/>
            <person name="Rohde M."/>
            <person name="Chain P."/>
            <person name="D'haeseleer P."/>
            <person name="Goker M."/>
            <person name="Bristow J."/>
            <person name="Eisen J.A."/>
            <person name="Markowitz V."/>
            <person name="Kyrpides N.C."/>
            <person name="Klenk H.P."/>
            <person name="Hugenholtz P."/>
        </authorList>
    </citation>
    <scope>NUCLEOTIDE SEQUENCE [LARGE SCALE GENOMIC DNA]</scope>
    <source>
        <strain evidence="14">ATCC 29202 / DSM 20476 / NCTC 11029 / RHS 1</strain>
    </source>
</reference>
<evidence type="ECO:0000256" key="10">
    <source>
        <dbReference type="SAM" id="MobiDB-lite"/>
    </source>
</evidence>
<feature type="compositionally biased region" description="Basic residues" evidence="10">
    <location>
        <begin position="355"/>
        <end position="369"/>
    </location>
</feature>
<dbReference type="GO" id="GO:0098719">
    <property type="term" value="P:sodium ion import across plasma membrane"/>
    <property type="evidence" value="ECO:0007669"/>
    <property type="project" value="TreeGrafter"/>
</dbReference>
<organism evidence="13 14">
    <name type="scientific">Slackia heliotrinireducens (strain ATCC 29202 / DSM 20476 / NCTC 11029 / RHS 1)</name>
    <name type="common">Peptococcus heliotrinreducens</name>
    <dbReference type="NCBI Taxonomy" id="471855"/>
    <lineage>
        <taxon>Bacteria</taxon>
        <taxon>Bacillati</taxon>
        <taxon>Actinomycetota</taxon>
        <taxon>Coriobacteriia</taxon>
        <taxon>Eggerthellales</taxon>
        <taxon>Eggerthellaceae</taxon>
        <taxon>Slackia</taxon>
    </lineage>
</organism>
<dbReference type="eggNOG" id="COG0025">
    <property type="taxonomic scope" value="Bacteria"/>
</dbReference>
<dbReference type="Gene3D" id="6.10.140.1330">
    <property type="match status" value="1"/>
</dbReference>
<feature type="transmembrane region" description="Helical" evidence="11">
    <location>
        <begin position="491"/>
        <end position="514"/>
    </location>
</feature>
<proteinExistence type="predicted"/>
<dbReference type="KEGG" id="shi:Shel_11700"/>
<keyword evidence="9" id="KW-0739">Sodium transport</keyword>
<evidence type="ECO:0000256" key="11">
    <source>
        <dbReference type="SAM" id="Phobius"/>
    </source>
</evidence>
<feature type="transmembrane region" description="Helical" evidence="11">
    <location>
        <begin position="314"/>
        <end position="338"/>
    </location>
</feature>
<keyword evidence="3" id="KW-1003">Cell membrane</keyword>
<feature type="transmembrane region" description="Helical" evidence="11">
    <location>
        <begin position="240"/>
        <end position="256"/>
    </location>
</feature>
<dbReference type="Proteomes" id="UP000002026">
    <property type="component" value="Chromosome"/>
</dbReference>
<dbReference type="InterPro" id="IPR006153">
    <property type="entry name" value="Cation/H_exchanger_TM"/>
</dbReference>
<evidence type="ECO:0000313" key="13">
    <source>
        <dbReference type="EMBL" id="ACV22203.1"/>
    </source>
</evidence>
<accession>C7N5L8</accession>
<keyword evidence="7" id="KW-0406">Ion transport</keyword>
<keyword evidence="4 11" id="KW-0812">Transmembrane</keyword>
<keyword evidence="8 11" id="KW-0472">Membrane</keyword>
<feature type="transmembrane region" description="Helical" evidence="11">
    <location>
        <begin position="153"/>
        <end position="178"/>
    </location>
</feature>
<evidence type="ECO:0000256" key="4">
    <source>
        <dbReference type="ARBA" id="ARBA00022692"/>
    </source>
</evidence>
<feature type="region of interest" description="Disordered" evidence="10">
    <location>
        <begin position="344"/>
        <end position="405"/>
    </location>
</feature>
<keyword evidence="5 11" id="KW-1133">Transmembrane helix</keyword>
<evidence type="ECO:0000259" key="12">
    <source>
        <dbReference type="Pfam" id="PF00999"/>
    </source>
</evidence>
<keyword evidence="2" id="KW-0813">Transport</keyword>
<evidence type="ECO:0000256" key="7">
    <source>
        <dbReference type="ARBA" id="ARBA00023065"/>
    </source>
</evidence>
<name>C7N5L8_SLAHD</name>
<dbReference type="AlphaFoldDB" id="C7N5L8"/>
<dbReference type="PANTHER" id="PTHR10110:SF86">
    <property type="entry name" value="SODIUM_HYDROGEN EXCHANGER 7"/>
    <property type="match status" value="1"/>
</dbReference>
<dbReference type="STRING" id="471855.Shel_11700"/>
<dbReference type="RefSeq" id="WP_012798306.1">
    <property type="nucleotide sequence ID" value="NC_013165.1"/>
</dbReference>
<feature type="transmembrane region" description="Helical" evidence="11">
    <location>
        <begin position="217"/>
        <end position="234"/>
    </location>
</feature>
<evidence type="ECO:0000256" key="9">
    <source>
        <dbReference type="ARBA" id="ARBA00023201"/>
    </source>
</evidence>
<feature type="transmembrane region" description="Helical" evidence="11">
    <location>
        <begin position="277"/>
        <end position="294"/>
    </location>
</feature>
<evidence type="ECO:0000256" key="1">
    <source>
        <dbReference type="ARBA" id="ARBA00004651"/>
    </source>
</evidence>
<comment type="subcellular location">
    <subcellularLocation>
        <location evidence="1">Cell membrane</location>
        <topology evidence="1">Multi-pass membrane protein</topology>
    </subcellularLocation>
</comment>
<feature type="compositionally biased region" description="Low complexity" evidence="10">
    <location>
        <begin position="421"/>
        <end position="436"/>
    </location>
</feature>
<feature type="transmembrane region" description="Helical" evidence="11">
    <location>
        <begin position="184"/>
        <end position="205"/>
    </location>
</feature>
<dbReference type="InterPro" id="IPR018422">
    <property type="entry name" value="Cation/H_exchanger_CPA1"/>
</dbReference>
<dbReference type="GO" id="GO:0015385">
    <property type="term" value="F:sodium:proton antiporter activity"/>
    <property type="evidence" value="ECO:0007669"/>
    <property type="project" value="InterPro"/>
</dbReference>
<feature type="transmembrane region" description="Helical" evidence="11">
    <location>
        <begin position="113"/>
        <end position="132"/>
    </location>
</feature>
<feature type="transmembrane region" description="Helical" evidence="11">
    <location>
        <begin position="31"/>
        <end position="62"/>
    </location>
</feature>
<keyword evidence="14" id="KW-1185">Reference proteome</keyword>
<dbReference type="Pfam" id="PF00999">
    <property type="entry name" value="Na_H_Exchanger"/>
    <property type="match status" value="1"/>
</dbReference>
<protein>
    <submittedName>
        <fullName evidence="13">NhaP-type Na+(K+)/H+ antiporter</fullName>
    </submittedName>
</protein>
<dbReference type="GO" id="GO:0051453">
    <property type="term" value="P:regulation of intracellular pH"/>
    <property type="evidence" value="ECO:0007669"/>
    <property type="project" value="TreeGrafter"/>
</dbReference>